<proteinExistence type="predicted"/>
<dbReference type="Proteomes" id="UP000318833">
    <property type="component" value="Unassembled WGS sequence"/>
</dbReference>
<dbReference type="GO" id="GO:0000287">
    <property type="term" value="F:magnesium ion binding"/>
    <property type="evidence" value="ECO:0007669"/>
    <property type="project" value="InterPro"/>
</dbReference>
<dbReference type="GO" id="GO:0006310">
    <property type="term" value="P:DNA recombination"/>
    <property type="evidence" value="ECO:0007669"/>
    <property type="project" value="InterPro"/>
</dbReference>
<keyword evidence="2" id="KW-1185">Reference proteome</keyword>
<evidence type="ECO:0000313" key="1">
    <source>
        <dbReference type="EMBL" id="TSE11303.1"/>
    </source>
</evidence>
<accession>A0A554VRL6</accession>
<comment type="caution">
    <text evidence="1">The sequence shown here is derived from an EMBL/GenBank/DDBJ whole genome shotgun (WGS) entry which is preliminary data.</text>
</comment>
<gene>
    <name evidence="1" type="ORF">FOF46_01345</name>
</gene>
<dbReference type="InterPro" id="IPR036614">
    <property type="entry name" value="RusA-like_sf"/>
</dbReference>
<reference evidence="1 2" key="1">
    <citation type="submission" date="2019-07" db="EMBL/GenBank/DDBJ databases">
        <title>The draft genome sequence of Aquimarina algiphila M91.</title>
        <authorList>
            <person name="Meng X."/>
        </authorList>
    </citation>
    <scope>NUCLEOTIDE SEQUENCE [LARGE SCALE GENOMIC DNA]</scope>
    <source>
        <strain evidence="1 2">M91</strain>
    </source>
</reference>
<evidence type="ECO:0000313" key="2">
    <source>
        <dbReference type="Proteomes" id="UP000318833"/>
    </source>
</evidence>
<name>A0A554VRL6_9FLAO</name>
<dbReference type="InterPro" id="IPR008822">
    <property type="entry name" value="Endonuclease_RusA-like"/>
</dbReference>
<dbReference type="SUPFAM" id="SSF103084">
    <property type="entry name" value="Holliday junction resolvase RusA"/>
    <property type="match status" value="1"/>
</dbReference>
<sequence>MSEISFKILGTPQAKQSARFRIAKGRNGKSFVSSYQKKEVVQNERNIAYDVKSQLPLNHIPYDNAIGVKVTFVFPPLKSWTKKKLAFLKEGGIIYKITKPDLTDNLMKGLFDAMGGIVFTDDARICKVSSTKIYGLVPRTEVTINVL</sequence>
<dbReference type="Gene3D" id="3.30.1330.70">
    <property type="entry name" value="Holliday junction resolvase RusA"/>
    <property type="match status" value="1"/>
</dbReference>
<organism evidence="1 2">
    <name type="scientific">Aquimarina algiphila</name>
    <dbReference type="NCBI Taxonomy" id="2047982"/>
    <lineage>
        <taxon>Bacteria</taxon>
        <taxon>Pseudomonadati</taxon>
        <taxon>Bacteroidota</taxon>
        <taxon>Flavobacteriia</taxon>
        <taxon>Flavobacteriales</taxon>
        <taxon>Flavobacteriaceae</taxon>
        <taxon>Aquimarina</taxon>
    </lineage>
</organism>
<protein>
    <submittedName>
        <fullName evidence="1">RusA family crossover junction endodeoxyribonuclease</fullName>
    </submittedName>
</protein>
<dbReference type="EMBL" id="VLNR01000002">
    <property type="protein sequence ID" value="TSE11303.1"/>
    <property type="molecule type" value="Genomic_DNA"/>
</dbReference>
<dbReference type="AlphaFoldDB" id="A0A554VRL6"/>
<dbReference type="RefSeq" id="WP_143915227.1">
    <property type="nucleotide sequence ID" value="NZ_CANMXV010000003.1"/>
</dbReference>
<dbReference type="Pfam" id="PF05866">
    <property type="entry name" value="RusA"/>
    <property type="match status" value="1"/>
</dbReference>
<dbReference type="GO" id="GO:0006281">
    <property type="term" value="P:DNA repair"/>
    <property type="evidence" value="ECO:0007669"/>
    <property type="project" value="InterPro"/>
</dbReference>
<dbReference type="OrthoDB" id="1261492at2"/>